<sequence length="71" mass="7739">MQKGTIAFNGAAVHSDLESGSDPRIRIVAEDLQKLKTCDVCLLESQVSLELSVVCFRCFSLSSGDRFSNSK</sequence>
<accession>A0A8X6LHI9</accession>
<evidence type="ECO:0000313" key="2">
    <source>
        <dbReference type="Proteomes" id="UP000887116"/>
    </source>
</evidence>
<organism evidence="1 2">
    <name type="scientific">Trichonephila clavata</name>
    <name type="common">Joro spider</name>
    <name type="synonym">Nephila clavata</name>
    <dbReference type="NCBI Taxonomy" id="2740835"/>
    <lineage>
        <taxon>Eukaryota</taxon>
        <taxon>Metazoa</taxon>
        <taxon>Ecdysozoa</taxon>
        <taxon>Arthropoda</taxon>
        <taxon>Chelicerata</taxon>
        <taxon>Arachnida</taxon>
        <taxon>Araneae</taxon>
        <taxon>Araneomorphae</taxon>
        <taxon>Entelegynae</taxon>
        <taxon>Araneoidea</taxon>
        <taxon>Nephilidae</taxon>
        <taxon>Trichonephila</taxon>
    </lineage>
</organism>
<dbReference type="AlphaFoldDB" id="A0A8X6LHI9"/>
<reference evidence="1" key="1">
    <citation type="submission" date="2020-07" db="EMBL/GenBank/DDBJ databases">
        <title>Multicomponent nature underlies the extraordinary mechanical properties of spider dragline silk.</title>
        <authorList>
            <person name="Kono N."/>
            <person name="Nakamura H."/>
            <person name="Mori M."/>
            <person name="Yoshida Y."/>
            <person name="Ohtoshi R."/>
            <person name="Malay A.D."/>
            <person name="Moran D.A.P."/>
            <person name="Tomita M."/>
            <person name="Numata K."/>
            <person name="Arakawa K."/>
        </authorList>
    </citation>
    <scope>NUCLEOTIDE SEQUENCE</scope>
</reference>
<comment type="caution">
    <text evidence="1">The sequence shown here is derived from an EMBL/GenBank/DDBJ whole genome shotgun (WGS) entry which is preliminary data.</text>
</comment>
<dbReference type="Proteomes" id="UP000887116">
    <property type="component" value="Unassembled WGS sequence"/>
</dbReference>
<dbReference type="EMBL" id="BMAO01006445">
    <property type="protein sequence ID" value="GFR08577.1"/>
    <property type="molecule type" value="Genomic_DNA"/>
</dbReference>
<gene>
    <name evidence="1" type="ORF">TNCT_405661</name>
</gene>
<name>A0A8X6LHI9_TRICU</name>
<evidence type="ECO:0000313" key="1">
    <source>
        <dbReference type="EMBL" id="GFR08577.1"/>
    </source>
</evidence>
<protein>
    <submittedName>
        <fullName evidence="1">Uncharacterized protein</fullName>
    </submittedName>
</protein>
<proteinExistence type="predicted"/>
<keyword evidence="2" id="KW-1185">Reference proteome</keyword>